<dbReference type="EMBL" id="BOPG01000024">
    <property type="protein sequence ID" value="GIJ56448.1"/>
    <property type="molecule type" value="Genomic_DNA"/>
</dbReference>
<dbReference type="GO" id="GO:0000428">
    <property type="term" value="C:DNA-directed RNA polymerase complex"/>
    <property type="evidence" value="ECO:0007669"/>
    <property type="project" value="UniProtKB-KW"/>
</dbReference>
<dbReference type="InterPro" id="IPR052704">
    <property type="entry name" value="ECF_Sigma-70_Domain"/>
</dbReference>
<feature type="compositionally biased region" description="Basic and acidic residues" evidence="6">
    <location>
        <begin position="304"/>
        <end position="337"/>
    </location>
</feature>
<dbReference type="InterPro" id="IPR032710">
    <property type="entry name" value="NTF2-like_dom_sf"/>
</dbReference>
<evidence type="ECO:0000256" key="3">
    <source>
        <dbReference type="ARBA" id="ARBA00023015"/>
    </source>
</evidence>
<evidence type="ECO:0000259" key="7">
    <source>
        <dbReference type="Pfam" id="PF04542"/>
    </source>
</evidence>
<dbReference type="PANTHER" id="PTHR30173">
    <property type="entry name" value="SIGMA 19 FACTOR"/>
    <property type="match status" value="1"/>
</dbReference>
<keyword evidence="4" id="KW-0731">Sigma factor</keyword>
<protein>
    <submittedName>
        <fullName evidence="9">DNA-directed RNA polymerase sigma-70 factor</fullName>
    </submittedName>
</protein>
<sequence length="365" mass="40469">MEPDRGDRQGTTAGVTEAFLAHRPFLRALAYRLLGSWHDAEDVLQDAFVRWSRADRTDVDEPRRYLTRVVTRLAVDRLRARAREAYVGPWLPEPVATDPSPFGTVDTSDLSIAVLHLMERLTPPQRAVYVLRTAFGVDYPEIARIVGRPPEHCRQLHHRAAEALSGHPRFSADRAETSRLVDAFAAAARRGDLSALERLLHTDVEAWSDGGGRVRAALRPVLGVRKVARLFAAVYRRPRAFTASPVEVNGQPGLVVGYVTRTHVLTVAVTDGLISRVYLVADPVKLRPFLTQRHQPDQQPDQVEAGRRPGTVRDRVDRQPDRAGEVQELIGDARADPLRGQQPVGQQQGARAHPADDLDDHGSSA</sequence>
<dbReference type="AlphaFoldDB" id="A0A8J3Z525"/>
<comment type="caution">
    <text evidence="9">The sequence shown here is derived from an EMBL/GenBank/DDBJ whole genome shotgun (WGS) entry which is preliminary data.</text>
</comment>
<evidence type="ECO:0000313" key="10">
    <source>
        <dbReference type="Proteomes" id="UP000612585"/>
    </source>
</evidence>
<dbReference type="InterPro" id="IPR013324">
    <property type="entry name" value="RNA_pol_sigma_r3/r4-like"/>
</dbReference>
<organism evidence="9 10">
    <name type="scientific">Virgisporangium aurantiacum</name>
    <dbReference type="NCBI Taxonomy" id="175570"/>
    <lineage>
        <taxon>Bacteria</taxon>
        <taxon>Bacillati</taxon>
        <taxon>Actinomycetota</taxon>
        <taxon>Actinomycetes</taxon>
        <taxon>Micromonosporales</taxon>
        <taxon>Micromonosporaceae</taxon>
        <taxon>Virgisporangium</taxon>
    </lineage>
</organism>
<dbReference type="NCBIfam" id="TIGR02937">
    <property type="entry name" value="sigma70-ECF"/>
    <property type="match status" value="1"/>
</dbReference>
<dbReference type="GO" id="GO:0003677">
    <property type="term" value="F:DNA binding"/>
    <property type="evidence" value="ECO:0007669"/>
    <property type="project" value="InterPro"/>
</dbReference>
<dbReference type="SUPFAM" id="SSF88946">
    <property type="entry name" value="Sigma2 domain of RNA polymerase sigma factors"/>
    <property type="match status" value="1"/>
</dbReference>
<keyword evidence="10" id="KW-1185">Reference proteome</keyword>
<dbReference type="InterPro" id="IPR014284">
    <property type="entry name" value="RNA_pol_sigma-70_dom"/>
</dbReference>
<keyword evidence="3" id="KW-0805">Transcription regulation</keyword>
<dbReference type="SUPFAM" id="SSF54427">
    <property type="entry name" value="NTF2-like"/>
    <property type="match status" value="1"/>
</dbReference>
<evidence type="ECO:0000313" key="9">
    <source>
        <dbReference type="EMBL" id="GIJ56448.1"/>
    </source>
</evidence>
<proteinExistence type="inferred from homology"/>
<accession>A0A8J3Z525</accession>
<dbReference type="GO" id="GO:0006352">
    <property type="term" value="P:DNA-templated transcription initiation"/>
    <property type="evidence" value="ECO:0007669"/>
    <property type="project" value="InterPro"/>
</dbReference>
<evidence type="ECO:0000256" key="2">
    <source>
        <dbReference type="ARBA" id="ARBA00011344"/>
    </source>
</evidence>
<dbReference type="PANTHER" id="PTHR30173:SF36">
    <property type="entry name" value="ECF RNA POLYMERASE SIGMA FACTOR SIGJ"/>
    <property type="match status" value="1"/>
</dbReference>
<evidence type="ECO:0000256" key="1">
    <source>
        <dbReference type="ARBA" id="ARBA00010641"/>
    </source>
</evidence>
<dbReference type="Proteomes" id="UP000612585">
    <property type="component" value="Unassembled WGS sequence"/>
</dbReference>
<dbReference type="InterPro" id="IPR036388">
    <property type="entry name" value="WH-like_DNA-bd_sf"/>
</dbReference>
<reference evidence="9" key="1">
    <citation type="submission" date="2021-01" db="EMBL/GenBank/DDBJ databases">
        <title>Whole genome shotgun sequence of Virgisporangium aurantiacum NBRC 16421.</title>
        <authorList>
            <person name="Komaki H."/>
            <person name="Tamura T."/>
        </authorList>
    </citation>
    <scope>NUCLEOTIDE SEQUENCE</scope>
    <source>
        <strain evidence="9">NBRC 16421</strain>
    </source>
</reference>
<comment type="subunit">
    <text evidence="2">Interacts transiently with the RNA polymerase catalytic core formed by RpoA, RpoB, RpoC and RpoZ (2 alpha, 1 beta, 1 beta' and 1 omega subunit) to form the RNA polymerase holoenzyme that can initiate transcription.</text>
</comment>
<name>A0A8J3Z525_9ACTN</name>
<dbReference type="Pfam" id="PF08281">
    <property type="entry name" value="Sigma70_r4_2"/>
    <property type="match status" value="1"/>
</dbReference>
<feature type="domain" description="RNA polymerase sigma-70 region 2" evidence="7">
    <location>
        <begin position="20"/>
        <end position="83"/>
    </location>
</feature>
<dbReference type="InterPro" id="IPR007627">
    <property type="entry name" value="RNA_pol_sigma70_r2"/>
</dbReference>
<evidence type="ECO:0000259" key="8">
    <source>
        <dbReference type="Pfam" id="PF08281"/>
    </source>
</evidence>
<gene>
    <name evidence="9" type="ORF">Vau01_039640</name>
</gene>
<dbReference type="NCBIfam" id="NF007214">
    <property type="entry name" value="PRK09636.1"/>
    <property type="match status" value="1"/>
</dbReference>
<dbReference type="Pfam" id="PF04542">
    <property type="entry name" value="Sigma70_r2"/>
    <property type="match status" value="1"/>
</dbReference>
<dbReference type="SUPFAM" id="SSF88659">
    <property type="entry name" value="Sigma3 and sigma4 domains of RNA polymerase sigma factors"/>
    <property type="match status" value="1"/>
</dbReference>
<dbReference type="Gene3D" id="3.10.450.50">
    <property type="match status" value="1"/>
</dbReference>
<dbReference type="InterPro" id="IPR013325">
    <property type="entry name" value="RNA_pol_sigma_r2"/>
</dbReference>
<keyword evidence="9" id="KW-0240">DNA-directed RNA polymerase</keyword>
<feature type="domain" description="RNA polymerase sigma factor 70 region 4 type 2" evidence="8">
    <location>
        <begin position="113"/>
        <end position="164"/>
    </location>
</feature>
<comment type="similarity">
    <text evidence="1">Belongs to the sigma-70 factor family. ECF subfamily.</text>
</comment>
<evidence type="ECO:0000256" key="6">
    <source>
        <dbReference type="SAM" id="MobiDB-lite"/>
    </source>
</evidence>
<feature type="region of interest" description="Disordered" evidence="6">
    <location>
        <begin position="291"/>
        <end position="365"/>
    </location>
</feature>
<evidence type="ECO:0000256" key="5">
    <source>
        <dbReference type="ARBA" id="ARBA00023163"/>
    </source>
</evidence>
<dbReference type="Gene3D" id="1.10.1740.10">
    <property type="match status" value="1"/>
</dbReference>
<dbReference type="GO" id="GO:0016987">
    <property type="term" value="F:sigma factor activity"/>
    <property type="evidence" value="ECO:0007669"/>
    <property type="project" value="UniProtKB-KW"/>
</dbReference>
<dbReference type="InterPro" id="IPR013249">
    <property type="entry name" value="RNA_pol_sigma70_r4_t2"/>
</dbReference>
<keyword evidence="5" id="KW-0804">Transcription</keyword>
<feature type="compositionally biased region" description="Basic and acidic residues" evidence="6">
    <location>
        <begin position="353"/>
        <end position="365"/>
    </location>
</feature>
<dbReference type="Gene3D" id="1.10.10.10">
    <property type="entry name" value="Winged helix-like DNA-binding domain superfamily/Winged helix DNA-binding domain"/>
    <property type="match status" value="1"/>
</dbReference>
<evidence type="ECO:0000256" key="4">
    <source>
        <dbReference type="ARBA" id="ARBA00023082"/>
    </source>
</evidence>